<comment type="caution">
    <text evidence="2">The sequence shown here is derived from an EMBL/GenBank/DDBJ whole genome shotgun (WGS) entry which is preliminary data.</text>
</comment>
<dbReference type="GO" id="GO:0003676">
    <property type="term" value="F:nucleic acid binding"/>
    <property type="evidence" value="ECO:0007669"/>
    <property type="project" value="InterPro"/>
</dbReference>
<dbReference type="InterPro" id="IPR012337">
    <property type="entry name" value="RNaseH-like_sf"/>
</dbReference>
<dbReference type="Gene3D" id="3.30.420.10">
    <property type="entry name" value="Ribonuclease H-like superfamily/Ribonuclease H"/>
    <property type="match status" value="1"/>
</dbReference>
<dbReference type="AlphaFoldDB" id="A0A7C6A9B5"/>
<dbReference type="Pfam" id="PF13456">
    <property type="entry name" value="RVT_3"/>
    <property type="match status" value="1"/>
</dbReference>
<accession>A0A7C6A9B5</accession>
<dbReference type="PROSITE" id="PS50879">
    <property type="entry name" value="RNASE_H_1"/>
    <property type="match status" value="1"/>
</dbReference>
<dbReference type="InterPro" id="IPR002156">
    <property type="entry name" value="RNaseH_domain"/>
</dbReference>
<proteinExistence type="predicted"/>
<dbReference type="SUPFAM" id="SSF53098">
    <property type="entry name" value="Ribonuclease H-like"/>
    <property type="match status" value="1"/>
</dbReference>
<feature type="domain" description="RNase H type-1" evidence="1">
    <location>
        <begin position="1"/>
        <end position="132"/>
    </location>
</feature>
<name>A0A7C6A9B5_UNCW3</name>
<sequence>MDKAIIVNFDGASSGNPGPAGIGVVFQNSNGTVLKTISHFLGRRTNNQAEYEAFLFALKEALKFRKSPIIFQTDSELLFRQVKGEYRVKNVGLKKYYQRALKLLSLLPYARLEFSPRGLNATADRLAKQAIRNYFLKRKDEK</sequence>
<protein>
    <submittedName>
        <fullName evidence="2">Ribonuclease HI family protein</fullName>
    </submittedName>
</protein>
<organism evidence="2">
    <name type="scientific">candidate division WOR-3 bacterium</name>
    <dbReference type="NCBI Taxonomy" id="2052148"/>
    <lineage>
        <taxon>Bacteria</taxon>
        <taxon>Bacteria division WOR-3</taxon>
    </lineage>
</organism>
<dbReference type="CDD" id="cd09279">
    <property type="entry name" value="RNase_HI_like"/>
    <property type="match status" value="1"/>
</dbReference>
<evidence type="ECO:0000313" key="2">
    <source>
        <dbReference type="EMBL" id="HHS52371.1"/>
    </source>
</evidence>
<dbReference type="GO" id="GO:0004523">
    <property type="term" value="F:RNA-DNA hybrid ribonuclease activity"/>
    <property type="evidence" value="ECO:0007669"/>
    <property type="project" value="InterPro"/>
</dbReference>
<reference evidence="2" key="1">
    <citation type="journal article" date="2020" name="mSystems">
        <title>Genome- and Community-Level Interaction Insights into Carbon Utilization and Element Cycling Functions of Hydrothermarchaeota in Hydrothermal Sediment.</title>
        <authorList>
            <person name="Zhou Z."/>
            <person name="Liu Y."/>
            <person name="Xu W."/>
            <person name="Pan J."/>
            <person name="Luo Z.H."/>
            <person name="Li M."/>
        </authorList>
    </citation>
    <scope>NUCLEOTIDE SEQUENCE [LARGE SCALE GENOMIC DNA]</scope>
    <source>
        <strain evidence="2">SpSt-876</strain>
    </source>
</reference>
<gene>
    <name evidence="2" type="ORF">ENW73_05835</name>
</gene>
<dbReference type="PANTHER" id="PTHR48475">
    <property type="entry name" value="RIBONUCLEASE H"/>
    <property type="match status" value="1"/>
</dbReference>
<dbReference type="InterPro" id="IPR036397">
    <property type="entry name" value="RNaseH_sf"/>
</dbReference>
<dbReference type="PANTHER" id="PTHR48475:SF1">
    <property type="entry name" value="RNASE H TYPE-1 DOMAIN-CONTAINING PROTEIN"/>
    <property type="match status" value="1"/>
</dbReference>
<dbReference type="EMBL" id="DTLI01000140">
    <property type="protein sequence ID" value="HHS52371.1"/>
    <property type="molecule type" value="Genomic_DNA"/>
</dbReference>
<evidence type="ECO:0000259" key="1">
    <source>
        <dbReference type="PROSITE" id="PS50879"/>
    </source>
</evidence>